<dbReference type="FunFam" id="3.30.1360.40:FF:000001">
    <property type="entry name" value="Ribosome-recycling factor"/>
    <property type="match status" value="1"/>
</dbReference>
<dbReference type="FunFam" id="1.10.132.20:FF:000001">
    <property type="entry name" value="Ribosome-recycling factor"/>
    <property type="match status" value="1"/>
</dbReference>
<dbReference type="NCBIfam" id="TIGR00496">
    <property type="entry name" value="frr"/>
    <property type="match status" value="1"/>
</dbReference>
<dbReference type="InterPro" id="IPR023584">
    <property type="entry name" value="Ribosome_recyc_fac_dom"/>
</dbReference>
<name>A0A1B1YKE8_THEST</name>
<dbReference type="GO" id="GO:0006415">
    <property type="term" value="P:translational termination"/>
    <property type="evidence" value="ECO:0007669"/>
    <property type="project" value="UniProtKB-UniRule"/>
</dbReference>
<gene>
    <name evidence="5" type="primary">frr</name>
    <name evidence="8" type="ORF">CSTERLE_06495</name>
</gene>
<evidence type="ECO:0000256" key="3">
    <source>
        <dbReference type="ARBA" id="ARBA00022490"/>
    </source>
</evidence>
<dbReference type="InterPro" id="IPR002661">
    <property type="entry name" value="Ribosome_recyc_fac"/>
</dbReference>
<keyword evidence="6" id="KW-0175">Coiled coil</keyword>
<evidence type="ECO:0000313" key="8">
    <source>
        <dbReference type="EMBL" id="ANX01241.1"/>
    </source>
</evidence>
<evidence type="ECO:0000256" key="2">
    <source>
        <dbReference type="ARBA" id="ARBA00005912"/>
    </source>
</evidence>
<proteinExistence type="inferred from homology"/>
<comment type="subcellular location">
    <subcellularLocation>
        <location evidence="1 5">Cytoplasm</location>
    </subcellularLocation>
</comment>
<dbReference type="EMBL" id="CP014673">
    <property type="protein sequence ID" value="ANX01241.1"/>
    <property type="molecule type" value="Genomic_DNA"/>
</dbReference>
<dbReference type="PANTHER" id="PTHR20982">
    <property type="entry name" value="RIBOSOME RECYCLING FACTOR"/>
    <property type="match status" value="1"/>
</dbReference>
<comment type="similarity">
    <text evidence="2 5">Belongs to the RRF family.</text>
</comment>
<keyword evidence="3 5" id="KW-0963">Cytoplasm</keyword>
<evidence type="ECO:0000256" key="4">
    <source>
        <dbReference type="ARBA" id="ARBA00022917"/>
    </source>
</evidence>
<dbReference type="AlphaFoldDB" id="A0A1B1YKE8"/>
<dbReference type="Proteomes" id="UP000092931">
    <property type="component" value="Chromosome"/>
</dbReference>
<dbReference type="RefSeq" id="WP_065820754.1">
    <property type="nucleotide sequence ID" value="NZ_CP014673.1"/>
</dbReference>
<evidence type="ECO:0000256" key="1">
    <source>
        <dbReference type="ARBA" id="ARBA00004496"/>
    </source>
</evidence>
<dbReference type="HAMAP" id="MF_00040">
    <property type="entry name" value="RRF"/>
    <property type="match status" value="1"/>
</dbReference>
<evidence type="ECO:0000256" key="5">
    <source>
        <dbReference type="HAMAP-Rule" id="MF_00040"/>
    </source>
</evidence>
<comment type="function">
    <text evidence="5">Responsible for the release of ribosomes from messenger RNA at the termination of protein biosynthesis. May increase the efficiency of translation by recycling ribosomes from one round of translation to another.</text>
</comment>
<dbReference type="Pfam" id="PF01765">
    <property type="entry name" value="RRF"/>
    <property type="match status" value="1"/>
</dbReference>
<dbReference type="GO" id="GO:0005737">
    <property type="term" value="C:cytoplasm"/>
    <property type="evidence" value="ECO:0007669"/>
    <property type="project" value="UniProtKB-SubCell"/>
</dbReference>
<dbReference type="InterPro" id="IPR036191">
    <property type="entry name" value="RRF_sf"/>
</dbReference>
<dbReference type="Gene3D" id="3.30.1360.40">
    <property type="match status" value="1"/>
</dbReference>
<feature type="domain" description="Ribosome recycling factor" evidence="7">
    <location>
        <begin position="19"/>
        <end position="182"/>
    </location>
</feature>
<evidence type="ECO:0000313" key="9">
    <source>
        <dbReference type="Proteomes" id="UP000092931"/>
    </source>
</evidence>
<organism evidence="8 9">
    <name type="scientific">Thermoclostridium stercorarium subsp. leptospartum DSM 9219</name>
    <dbReference type="NCBI Taxonomy" id="1346611"/>
    <lineage>
        <taxon>Bacteria</taxon>
        <taxon>Bacillati</taxon>
        <taxon>Bacillota</taxon>
        <taxon>Clostridia</taxon>
        <taxon>Eubacteriales</taxon>
        <taxon>Oscillospiraceae</taxon>
        <taxon>Thermoclostridium</taxon>
    </lineage>
</organism>
<accession>A0A1B1YKE8</accession>
<dbReference type="SUPFAM" id="SSF55194">
    <property type="entry name" value="Ribosome recycling factor, RRF"/>
    <property type="match status" value="1"/>
</dbReference>
<dbReference type="CDD" id="cd00520">
    <property type="entry name" value="RRF"/>
    <property type="match status" value="1"/>
</dbReference>
<reference evidence="8 9" key="1">
    <citation type="submission" date="2016-02" db="EMBL/GenBank/DDBJ databases">
        <title>Comparison of Clostridium stercorarium subspecies using comparative genomics and transcriptomics.</title>
        <authorList>
            <person name="Schellenberg J."/>
            <person name="Thallinger G."/>
            <person name="Levin D.B."/>
            <person name="Zhang X."/>
            <person name="Alvare G."/>
            <person name="Fristensky B."/>
            <person name="Sparling R."/>
        </authorList>
    </citation>
    <scope>NUCLEOTIDE SEQUENCE [LARGE SCALE GENOMIC DNA]</scope>
    <source>
        <strain evidence="8 9">DSM 9219</strain>
    </source>
</reference>
<dbReference type="Gene3D" id="1.10.132.20">
    <property type="entry name" value="Ribosome-recycling factor"/>
    <property type="match status" value="1"/>
</dbReference>
<evidence type="ECO:0000256" key="6">
    <source>
        <dbReference type="SAM" id="Coils"/>
    </source>
</evidence>
<dbReference type="GO" id="GO:0043023">
    <property type="term" value="F:ribosomal large subunit binding"/>
    <property type="evidence" value="ECO:0007669"/>
    <property type="project" value="TreeGrafter"/>
</dbReference>
<dbReference type="PANTHER" id="PTHR20982:SF3">
    <property type="entry name" value="MITOCHONDRIAL RIBOSOME RECYCLING FACTOR PSEUDO 1"/>
    <property type="match status" value="1"/>
</dbReference>
<keyword evidence="4 5" id="KW-0648">Protein biosynthesis</keyword>
<evidence type="ECO:0000259" key="7">
    <source>
        <dbReference type="Pfam" id="PF01765"/>
    </source>
</evidence>
<sequence>MQNEYKHITEKMDKTVAILKEELVNIRAGRANPRILDKVKVEYYGVPTPINQLANINVPEARQIVIQPWDPKILSEIEKAIIASNLGLNPNNDGKVIRLIFPPLTEERRVELTKQVKKVGENAKVAIRQVRRDALEQYKKMKKNAEITEDDLKEIEEDIQKITDNYIEDIDKLLEAKIKEIMEV</sequence>
<protein>
    <recommendedName>
        <fullName evidence="5">Ribosome-recycling factor</fullName>
        <shortName evidence="5">RRF</shortName>
    </recommendedName>
    <alternativeName>
        <fullName evidence="5">Ribosome-releasing factor</fullName>
    </alternativeName>
</protein>
<feature type="coiled-coil region" evidence="6">
    <location>
        <begin position="131"/>
        <end position="165"/>
    </location>
</feature>